<dbReference type="InterPro" id="IPR014867">
    <property type="entry name" value="Spore_coat_CotH_CotH2/3/7"/>
</dbReference>
<keyword evidence="2" id="KW-0808">Transferase</keyword>
<dbReference type="Pfam" id="PF08757">
    <property type="entry name" value="CotH"/>
    <property type="match status" value="1"/>
</dbReference>
<accession>A0ABT4AJJ4</accession>
<dbReference type="PANTHER" id="PTHR40050:SF1">
    <property type="entry name" value="INNER SPORE COAT PROTEIN H"/>
    <property type="match status" value="1"/>
</dbReference>
<evidence type="ECO:0000259" key="1">
    <source>
        <dbReference type="PROSITE" id="PS51841"/>
    </source>
</evidence>
<dbReference type="InterPro" id="IPR001322">
    <property type="entry name" value="Lamin_tail_dom"/>
</dbReference>
<dbReference type="Proteomes" id="UP001207654">
    <property type="component" value="Unassembled WGS sequence"/>
</dbReference>
<dbReference type="GO" id="GO:0016301">
    <property type="term" value="F:kinase activity"/>
    <property type="evidence" value="ECO:0007669"/>
    <property type="project" value="UniProtKB-KW"/>
</dbReference>
<dbReference type="Gene3D" id="2.60.40.1260">
    <property type="entry name" value="Lamin Tail domain"/>
    <property type="match status" value="1"/>
</dbReference>
<evidence type="ECO:0000313" key="2">
    <source>
        <dbReference type="EMBL" id="MCY1081869.1"/>
    </source>
</evidence>
<dbReference type="EMBL" id="JAPNKA010000001">
    <property type="protein sequence ID" value="MCY1081869.1"/>
    <property type="molecule type" value="Genomic_DNA"/>
</dbReference>
<organism evidence="2 3">
    <name type="scientific">Archangium lansingense</name>
    <dbReference type="NCBI Taxonomy" id="2995310"/>
    <lineage>
        <taxon>Bacteria</taxon>
        <taxon>Pseudomonadati</taxon>
        <taxon>Myxococcota</taxon>
        <taxon>Myxococcia</taxon>
        <taxon>Myxococcales</taxon>
        <taxon>Cystobacterineae</taxon>
        <taxon>Archangiaceae</taxon>
        <taxon>Archangium</taxon>
    </lineage>
</organism>
<dbReference type="InterPro" id="IPR036415">
    <property type="entry name" value="Lamin_tail_dom_sf"/>
</dbReference>
<protein>
    <submittedName>
        <fullName evidence="2">CotH kinase family protein</fullName>
    </submittedName>
</protein>
<evidence type="ECO:0000313" key="3">
    <source>
        <dbReference type="Proteomes" id="UP001207654"/>
    </source>
</evidence>
<dbReference type="SUPFAM" id="SSF74853">
    <property type="entry name" value="Lamin A/C globular tail domain"/>
    <property type="match status" value="1"/>
</dbReference>
<feature type="domain" description="LTD" evidence="1">
    <location>
        <begin position="404"/>
        <end position="527"/>
    </location>
</feature>
<dbReference type="PANTHER" id="PTHR40050">
    <property type="entry name" value="INNER SPORE COAT PROTEIN H"/>
    <property type="match status" value="1"/>
</dbReference>
<name>A0ABT4AJJ4_9BACT</name>
<reference evidence="2 3" key="1">
    <citation type="submission" date="2022-11" db="EMBL/GenBank/DDBJ databases">
        <title>Minimal conservation of predation-associated metabolite biosynthetic gene clusters underscores biosynthetic potential of Myxococcota including descriptions for ten novel species: Archangium lansinium sp. nov., Myxococcus landrumus sp. nov., Nannocystis bai.</title>
        <authorList>
            <person name="Ahearne A."/>
            <person name="Stevens C."/>
            <person name="Phillips K."/>
        </authorList>
    </citation>
    <scope>NUCLEOTIDE SEQUENCE [LARGE SCALE GENOMIC DNA]</scope>
    <source>
        <strain evidence="2 3">MIWBW</strain>
    </source>
</reference>
<sequence length="527" mass="60425">MPRWPALQTQVEHFELSFDKETWRRINDPRTAREYAPGRFKARGVEYVVGLRLRGDQARSHLKLSWKVKLPEGVKLDGMRRLNFLAEWLDAGYLTDAFSYELMHASGAYSPRARYALLTVNSRYEGIFTLVEQVDKPFLKAHGLDSDGSVYRCGSKDCELKLTPPAHYQKPWSKKTNEDQPWDELHTFLWKLSRTPEHEFEDFLRQHFELDAYLRYMAVGALISLGGIDDSGSYLVHDRSVDKWLYVPWDLNNTPMQLRRSEAVGTSPSVDRSIPAFTLYDTFMERTYEHKERKYGGAHLPFSVLSQRIWDCPPLRNRVLDHLEQLLETVFTQEAVARRADDQHALIRELLQGDPYVQRPVARYAPEFLERYAAGRRDFLARQIPLERRRGEGGVVINGFGVVPGTAVEATGEVVGYIELYNREDKPVRVGGMTVTDNLRRQFKHRLPRKLEVPPHGTLRLYADGRPGAGPTHLPFKLQAGGGELGLFDGKRMTGVVDVTFYAPLSPGRAYGRIPDGAEHWDWRTAP</sequence>
<comment type="caution">
    <text evidence="2">The sequence shown here is derived from an EMBL/GenBank/DDBJ whole genome shotgun (WGS) entry which is preliminary data.</text>
</comment>
<gene>
    <name evidence="2" type="ORF">OV287_46220</name>
</gene>
<proteinExistence type="predicted"/>
<dbReference type="PROSITE" id="PS51841">
    <property type="entry name" value="LTD"/>
    <property type="match status" value="1"/>
</dbReference>
<keyword evidence="2" id="KW-0418">Kinase</keyword>
<keyword evidence="3" id="KW-1185">Reference proteome</keyword>
<dbReference type="RefSeq" id="WP_267540453.1">
    <property type="nucleotide sequence ID" value="NZ_JAPNKA010000001.1"/>
</dbReference>